<keyword evidence="2" id="KW-1185">Reference proteome</keyword>
<name>A0ABY4EXB4_9BACI</name>
<evidence type="ECO:0000313" key="1">
    <source>
        <dbReference type="EMBL" id="UOQ49056.1"/>
    </source>
</evidence>
<dbReference type="RefSeq" id="WP_244720525.1">
    <property type="nucleotide sequence ID" value="NZ_CP095072.1"/>
</dbReference>
<evidence type="ECO:0000313" key="2">
    <source>
        <dbReference type="Proteomes" id="UP000831782"/>
    </source>
</evidence>
<dbReference type="EMBL" id="CP095072">
    <property type="protein sequence ID" value="UOQ49056.1"/>
    <property type="molecule type" value="Genomic_DNA"/>
</dbReference>
<proteinExistence type="predicted"/>
<accession>A0ABY4EXB4</accession>
<protein>
    <submittedName>
        <fullName evidence="1">Uncharacterized protein</fullName>
    </submittedName>
</protein>
<gene>
    <name evidence="1" type="ORF">MUN88_02640</name>
</gene>
<organism evidence="1 2">
    <name type="scientific">Gracilibacillus caseinilyticus</name>
    <dbReference type="NCBI Taxonomy" id="2932256"/>
    <lineage>
        <taxon>Bacteria</taxon>
        <taxon>Bacillati</taxon>
        <taxon>Bacillota</taxon>
        <taxon>Bacilli</taxon>
        <taxon>Bacillales</taxon>
        <taxon>Bacillaceae</taxon>
        <taxon>Gracilibacillus</taxon>
    </lineage>
</organism>
<sequence>MFIVLGIAVWVAMCSLILIGASYAAHFEDDYMDRDARYIEHVYTRNISDL</sequence>
<reference evidence="1 2" key="1">
    <citation type="submission" date="2022-04" db="EMBL/GenBank/DDBJ databases">
        <title>Gracilibacillus sp. isolated from saltern.</title>
        <authorList>
            <person name="Won M."/>
            <person name="Lee C.-M."/>
            <person name="Woen H.-Y."/>
            <person name="Kwon S.-W."/>
        </authorList>
    </citation>
    <scope>NUCLEOTIDE SEQUENCE [LARGE SCALE GENOMIC DNA]</scope>
    <source>
        <strain evidence="1 2">SSWR10-1</strain>
    </source>
</reference>
<dbReference type="Proteomes" id="UP000831782">
    <property type="component" value="Chromosome"/>
</dbReference>